<dbReference type="AlphaFoldDB" id="A0A183Q695"/>
<proteinExistence type="predicted"/>
<dbReference type="Proteomes" id="UP000269396">
    <property type="component" value="Unassembled WGS sequence"/>
</dbReference>
<evidence type="ECO:0000313" key="2">
    <source>
        <dbReference type="Proteomes" id="UP000269396"/>
    </source>
</evidence>
<dbReference type="EMBL" id="UZAL01050006">
    <property type="protein sequence ID" value="VDP86550.1"/>
    <property type="molecule type" value="Genomic_DNA"/>
</dbReference>
<organism evidence="1 2">
    <name type="scientific">Schistosoma mattheei</name>
    <dbReference type="NCBI Taxonomy" id="31246"/>
    <lineage>
        <taxon>Eukaryota</taxon>
        <taxon>Metazoa</taxon>
        <taxon>Spiralia</taxon>
        <taxon>Lophotrochozoa</taxon>
        <taxon>Platyhelminthes</taxon>
        <taxon>Trematoda</taxon>
        <taxon>Digenea</taxon>
        <taxon>Strigeidida</taxon>
        <taxon>Schistosomatoidea</taxon>
        <taxon>Schistosomatidae</taxon>
        <taxon>Schistosoma</taxon>
    </lineage>
</organism>
<reference evidence="1 2" key="1">
    <citation type="submission" date="2018-11" db="EMBL/GenBank/DDBJ databases">
        <authorList>
            <consortium name="Pathogen Informatics"/>
        </authorList>
    </citation>
    <scope>NUCLEOTIDE SEQUENCE [LARGE SCALE GENOMIC DNA]</scope>
    <source>
        <strain>Denwood</strain>
        <strain evidence="2">Zambia</strain>
    </source>
</reference>
<evidence type="ECO:0000313" key="1">
    <source>
        <dbReference type="EMBL" id="VDP86550.1"/>
    </source>
</evidence>
<keyword evidence="2" id="KW-1185">Reference proteome</keyword>
<protein>
    <submittedName>
        <fullName evidence="1">Uncharacterized protein</fullName>
    </submittedName>
</protein>
<name>A0A183Q695_9TREM</name>
<gene>
    <name evidence="1" type="ORF">SMTD_LOCUS22131</name>
</gene>
<accession>A0A183Q695</accession>
<sequence length="159" mass="18838">ISSIEKQTNYETTFSSKLSPSSSSPTSLSCDPEIKSATFRRISRILKLLKRFTVRMNLEMFINDASDDCIPLKRCLRNIARIFWDDWVSNIEVRRRVLENDSKSVDEVVNLHRLRWLGHVLRMPEHRLPRRGQLKNFRYRVYFSKLLSGLLRNSYYPLS</sequence>
<feature type="non-terminal residue" evidence="1">
    <location>
        <position position="1"/>
    </location>
</feature>